<keyword evidence="1" id="KW-0472">Membrane</keyword>
<dbReference type="Proteomes" id="UP000469670">
    <property type="component" value="Unassembled WGS sequence"/>
</dbReference>
<evidence type="ECO:0000313" key="2">
    <source>
        <dbReference type="EMBL" id="NEC22580.1"/>
    </source>
</evidence>
<evidence type="ECO:0000313" key="3">
    <source>
        <dbReference type="Proteomes" id="UP000469670"/>
    </source>
</evidence>
<name>A0A7K3S4Z9_9ACTN</name>
<dbReference type="AlphaFoldDB" id="A0A7K3S4Z9"/>
<proteinExistence type="predicted"/>
<evidence type="ECO:0000256" key="1">
    <source>
        <dbReference type="SAM" id="Phobius"/>
    </source>
</evidence>
<reference evidence="2 3" key="1">
    <citation type="submission" date="2020-01" db="EMBL/GenBank/DDBJ databases">
        <title>Insect and environment-associated Actinomycetes.</title>
        <authorList>
            <person name="Currrie C."/>
            <person name="Chevrette M."/>
            <person name="Carlson C."/>
            <person name="Stubbendieck R."/>
            <person name="Wendt-Pienkowski E."/>
        </authorList>
    </citation>
    <scope>NUCLEOTIDE SEQUENCE [LARGE SCALE GENOMIC DNA]</scope>
    <source>
        <strain evidence="2 3">SID7590</strain>
    </source>
</reference>
<feature type="transmembrane region" description="Helical" evidence="1">
    <location>
        <begin position="196"/>
        <end position="215"/>
    </location>
</feature>
<feature type="non-terminal residue" evidence="2">
    <location>
        <position position="225"/>
    </location>
</feature>
<sequence>MAREDWQESAHNEAASAVFHLMQQLIDRYRVNRPVMPLVVAQAADAGAGPEIDARVEQLVHQVHRANALRRVPVRLLDGSGATPYEAALDMVRTLSEKPWETRENTQYKNFAFPRSRLLGAIEQATATVVEQSGGNPSEVREERILEQLSRLRWRSGRPRGGTRWDALRQSVRPETFVGALFIALLSVLLGEIDWLLTALVATAALIGLAVVGVASRAAPPLLWL</sequence>
<keyword evidence="1" id="KW-1133">Transmembrane helix</keyword>
<dbReference type="EMBL" id="JAAGMP010001359">
    <property type="protein sequence ID" value="NEC22580.1"/>
    <property type="molecule type" value="Genomic_DNA"/>
</dbReference>
<organism evidence="2 3">
    <name type="scientific">Streptomyces parvus</name>
    <dbReference type="NCBI Taxonomy" id="66428"/>
    <lineage>
        <taxon>Bacteria</taxon>
        <taxon>Bacillati</taxon>
        <taxon>Actinomycetota</taxon>
        <taxon>Actinomycetes</taxon>
        <taxon>Kitasatosporales</taxon>
        <taxon>Streptomycetaceae</taxon>
        <taxon>Streptomyces</taxon>
    </lineage>
</organism>
<keyword evidence="1" id="KW-0812">Transmembrane</keyword>
<gene>
    <name evidence="2" type="ORF">G3I50_30695</name>
</gene>
<protein>
    <submittedName>
        <fullName evidence="2">Uncharacterized protein</fullName>
    </submittedName>
</protein>
<accession>A0A7K3S4Z9</accession>
<comment type="caution">
    <text evidence="2">The sequence shown here is derived from an EMBL/GenBank/DDBJ whole genome shotgun (WGS) entry which is preliminary data.</text>
</comment>